<evidence type="ECO:0000256" key="3">
    <source>
        <dbReference type="ARBA" id="ARBA00023235"/>
    </source>
</evidence>
<comment type="cofactor">
    <cofactor evidence="1">
        <name>pyridoxal 5'-phosphate</name>
        <dbReference type="ChEBI" id="CHEBI:597326"/>
    </cofactor>
</comment>
<evidence type="ECO:0000256" key="1">
    <source>
        <dbReference type="ARBA" id="ARBA00001933"/>
    </source>
</evidence>
<dbReference type="Pfam" id="PF01168">
    <property type="entry name" value="Ala_racemase_N"/>
    <property type="match status" value="1"/>
</dbReference>
<dbReference type="EMBL" id="JBHSWE010000001">
    <property type="protein sequence ID" value="MFC6671191.1"/>
    <property type="molecule type" value="Genomic_DNA"/>
</dbReference>
<dbReference type="InterPro" id="IPR000821">
    <property type="entry name" value="Ala_racemase"/>
</dbReference>
<dbReference type="CDD" id="cd06815">
    <property type="entry name" value="PLPDE_III_AR_like_1"/>
    <property type="match status" value="1"/>
</dbReference>
<accession>A0ABW2A130</accession>
<feature type="domain" description="Alanine racemase N-terminal" evidence="4">
    <location>
        <begin position="10"/>
        <end position="226"/>
    </location>
</feature>
<protein>
    <submittedName>
        <fullName evidence="5">Alanine/ornithine racemase family PLP-dependent enzyme</fullName>
    </submittedName>
</protein>
<evidence type="ECO:0000313" key="6">
    <source>
        <dbReference type="Proteomes" id="UP001596422"/>
    </source>
</evidence>
<keyword evidence="6" id="KW-1185">Reference proteome</keyword>
<dbReference type="InterPro" id="IPR029066">
    <property type="entry name" value="PLP-binding_barrel"/>
</dbReference>
<proteinExistence type="predicted"/>
<gene>
    <name evidence="5" type="ORF">ACFQDL_14755</name>
</gene>
<dbReference type="PANTHER" id="PTHR30511">
    <property type="entry name" value="ALANINE RACEMASE"/>
    <property type="match status" value="1"/>
</dbReference>
<comment type="caution">
    <text evidence="5">The sequence shown here is derived from an EMBL/GenBank/DDBJ whole genome shotgun (WGS) entry which is preliminary data.</text>
</comment>
<reference evidence="6" key="1">
    <citation type="journal article" date="2019" name="Int. J. Syst. Evol. Microbiol.">
        <title>The Global Catalogue of Microorganisms (GCM) 10K type strain sequencing project: providing services to taxonomists for standard genome sequencing and annotation.</title>
        <authorList>
            <consortium name="The Broad Institute Genomics Platform"/>
            <consortium name="The Broad Institute Genome Sequencing Center for Infectious Disease"/>
            <person name="Wu L."/>
            <person name="Ma J."/>
        </authorList>
    </citation>
    <scope>NUCLEOTIDE SEQUENCE [LARGE SCALE GENOMIC DNA]</scope>
    <source>
        <strain evidence="6">NBRC 111756</strain>
    </source>
</reference>
<dbReference type="InterPro" id="IPR001608">
    <property type="entry name" value="Ala_racemase_N"/>
</dbReference>
<dbReference type="Gene3D" id="3.20.20.10">
    <property type="entry name" value="Alanine racemase"/>
    <property type="match status" value="1"/>
</dbReference>
<name>A0ABW2A130_9GAMM</name>
<keyword evidence="3" id="KW-0413">Isomerase</keyword>
<organism evidence="5 6">
    <name type="scientific">Marinobacterium aestuariivivens</name>
    <dbReference type="NCBI Taxonomy" id="1698799"/>
    <lineage>
        <taxon>Bacteria</taxon>
        <taxon>Pseudomonadati</taxon>
        <taxon>Pseudomonadota</taxon>
        <taxon>Gammaproteobacteria</taxon>
        <taxon>Oceanospirillales</taxon>
        <taxon>Oceanospirillaceae</taxon>
        <taxon>Marinobacterium</taxon>
    </lineage>
</organism>
<dbReference type="PANTHER" id="PTHR30511:SF3">
    <property type="entry name" value="LYSINE RACEMASE"/>
    <property type="match status" value="1"/>
</dbReference>
<dbReference type="RefSeq" id="WP_379909699.1">
    <property type="nucleotide sequence ID" value="NZ_JBHSWE010000001.1"/>
</dbReference>
<dbReference type="Proteomes" id="UP001596422">
    <property type="component" value="Unassembled WGS sequence"/>
</dbReference>
<evidence type="ECO:0000313" key="5">
    <source>
        <dbReference type="EMBL" id="MFC6671191.1"/>
    </source>
</evidence>
<dbReference type="SUPFAM" id="SSF51419">
    <property type="entry name" value="PLP-binding barrel"/>
    <property type="match status" value="1"/>
</dbReference>
<evidence type="ECO:0000259" key="4">
    <source>
        <dbReference type="Pfam" id="PF01168"/>
    </source>
</evidence>
<keyword evidence="2" id="KW-0663">Pyridoxal phosphate</keyword>
<evidence type="ECO:0000256" key="2">
    <source>
        <dbReference type="ARBA" id="ARBA00022898"/>
    </source>
</evidence>
<sequence length="375" mass="40557">MNTSAWLYFDSSKLRDNVGRLQRLCRRRGVELAAVVKAGCGWSEIARAALEGGCGMLADSRLDNLARIQQSGIRAPSMLLRLPAPSQAEAVVRLCDISLNSELESIRALNAAAQRLGRRHRVLLMVELGDRREGILPDRLPALIEALQPLQAIEVAGIGTNLGCLGGIRTTVDKLSELVGLARRVERLLGHELEYVSGGNSGSLPLLLEGRLPAGINHLRIGFSMLLGRDPYTDEPLPGLHTDVFALEAELIEVQTKHSLPDGEVVLDAFGQVPHFEDRGERRRGILSLGRLDTDLATLRPLDDGIGMIGASSDHLVVDLGPDLRYRVGDRLRFAPGYGALVQAMLSPYVEKCLDSPFQAADITSSMAVSSVASP</sequence>